<organism evidence="9 10">
    <name type="scientific">Euplotes crassus</name>
    <dbReference type="NCBI Taxonomy" id="5936"/>
    <lineage>
        <taxon>Eukaryota</taxon>
        <taxon>Sar</taxon>
        <taxon>Alveolata</taxon>
        <taxon>Ciliophora</taxon>
        <taxon>Intramacronucleata</taxon>
        <taxon>Spirotrichea</taxon>
        <taxon>Hypotrichia</taxon>
        <taxon>Euplotida</taxon>
        <taxon>Euplotidae</taxon>
        <taxon>Moneuplotes</taxon>
    </lineage>
</organism>
<evidence type="ECO:0000256" key="2">
    <source>
        <dbReference type="ARBA" id="ARBA00023125"/>
    </source>
</evidence>
<evidence type="ECO:0000259" key="7">
    <source>
        <dbReference type="PROSITE" id="PS51293"/>
    </source>
</evidence>
<evidence type="ECO:0000313" key="9">
    <source>
        <dbReference type="EMBL" id="CAI2364573.1"/>
    </source>
</evidence>
<dbReference type="SUPFAM" id="SSF46689">
    <property type="entry name" value="Homeodomain-like"/>
    <property type="match status" value="1"/>
</dbReference>
<dbReference type="EMBL" id="CAMPGE010005728">
    <property type="protein sequence ID" value="CAI2364573.1"/>
    <property type="molecule type" value="Genomic_DNA"/>
</dbReference>
<feature type="compositionally biased region" description="Basic and acidic residues" evidence="5">
    <location>
        <begin position="1"/>
        <end position="11"/>
    </location>
</feature>
<feature type="region of interest" description="Disordered" evidence="5">
    <location>
        <begin position="115"/>
        <end position="182"/>
    </location>
</feature>
<keyword evidence="10" id="KW-1185">Reference proteome</keyword>
<dbReference type="InterPro" id="IPR001005">
    <property type="entry name" value="SANT/Myb"/>
</dbReference>
<accession>A0AAD1X662</accession>
<dbReference type="PROSITE" id="PS51293">
    <property type="entry name" value="SANT"/>
    <property type="match status" value="1"/>
</dbReference>
<dbReference type="InterPro" id="IPR017930">
    <property type="entry name" value="Myb_dom"/>
</dbReference>
<dbReference type="Proteomes" id="UP001295684">
    <property type="component" value="Unassembled WGS sequence"/>
</dbReference>
<dbReference type="CDD" id="cd00167">
    <property type="entry name" value="SANT"/>
    <property type="match status" value="1"/>
</dbReference>
<dbReference type="InterPro" id="IPR009057">
    <property type="entry name" value="Homeodomain-like_sf"/>
</dbReference>
<evidence type="ECO:0000256" key="1">
    <source>
        <dbReference type="ARBA" id="ARBA00023015"/>
    </source>
</evidence>
<evidence type="ECO:0000256" key="4">
    <source>
        <dbReference type="ARBA" id="ARBA00023242"/>
    </source>
</evidence>
<dbReference type="Pfam" id="PF00249">
    <property type="entry name" value="Myb_DNA-binding"/>
    <property type="match status" value="1"/>
</dbReference>
<keyword evidence="1" id="KW-0805">Transcription regulation</keyword>
<name>A0AAD1X662_EUPCR</name>
<keyword evidence="4" id="KW-0539">Nucleus</keyword>
<dbReference type="PROSITE" id="PS50090">
    <property type="entry name" value="MYB_LIKE"/>
    <property type="match status" value="1"/>
</dbReference>
<keyword evidence="2" id="KW-0238">DNA-binding</keyword>
<keyword evidence="3" id="KW-0804">Transcription</keyword>
<evidence type="ECO:0000259" key="8">
    <source>
        <dbReference type="PROSITE" id="PS51294"/>
    </source>
</evidence>
<evidence type="ECO:0000256" key="3">
    <source>
        <dbReference type="ARBA" id="ARBA00023163"/>
    </source>
</evidence>
<feature type="domain" description="Myb-like" evidence="6">
    <location>
        <begin position="30"/>
        <end position="76"/>
    </location>
</feature>
<evidence type="ECO:0000313" key="10">
    <source>
        <dbReference type="Proteomes" id="UP001295684"/>
    </source>
</evidence>
<gene>
    <name evidence="9" type="ORF">ECRASSUSDP1_LOCUS5918</name>
</gene>
<dbReference type="Gene3D" id="1.10.10.60">
    <property type="entry name" value="Homeodomain-like"/>
    <property type="match status" value="1"/>
</dbReference>
<dbReference type="InterPro" id="IPR017884">
    <property type="entry name" value="SANT_dom"/>
</dbReference>
<dbReference type="PANTHER" id="PTHR12802">
    <property type="entry name" value="SWI/SNF COMPLEX-RELATED"/>
    <property type="match status" value="1"/>
</dbReference>
<feature type="compositionally biased region" description="Polar residues" evidence="5">
    <location>
        <begin position="12"/>
        <end position="28"/>
    </location>
</feature>
<feature type="domain" description="SANT" evidence="7">
    <location>
        <begin position="29"/>
        <end position="81"/>
    </location>
</feature>
<comment type="caution">
    <text evidence="9">The sequence shown here is derived from an EMBL/GenBank/DDBJ whole genome shotgun (WGS) entry which is preliminary data.</text>
</comment>
<dbReference type="GO" id="GO:0003677">
    <property type="term" value="F:DNA binding"/>
    <property type="evidence" value="ECO:0007669"/>
    <property type="project" value="UniProtKB-KW"/>
</dbReference>
<feature type="compositionally biased region" description="Basic and acidic residues" evidence="5">
    <location>
        <begin position="132"/>
        <end position="161"/>
    </location>
</feature>
<protein>
    <submittedName>
        <fullName evidence="9">Uncharacterized protein</fullName>
    </submittedName>
</protein>
<dbReference type="AlphaFoldDB" id="A0AAD1X662"/>
<dbReference type="InterPro" id="IPR006447">
    <property type="entry name" value="Myb_dom_plants"/>
</dbReference>
<evidence type="ECO:0000256" key="5">
    <source>
        <dbReference type="SAM" id="MobiDB-lite"/>
    </source>
</evidence>
<dbReference type="SMART" id="SM00717">
    <property type="entry name" value="SANT"/>
    <property type="match status" value="1"/>
</dbReference>
<feature type="region of interest" description="Disordered" evidence="5">
    <location>
        <begin position="1"/>
        <end position="31"/>
    </location>
</feature>
<feature type="domain" description="HTH myb-type" evidence="8">
    <location>
        <begin position="26"/>
        <end position="80"/>
    </location>
</feature>
<evidence type="ECO:0000259" key="6">
    <source>
        <dbReference type="PROSITE" id="PS50090"/>
    </source>
</evidence>
<dbReference type="NCBIfam" id="TIGR01557">
    <property type="entry name" value="myb_SHAQKYF"/>
    <property type="match status" value="1"/>
</dbReference>
<proteinExistence type="predicted"/>
<reference evidence="9" key="1">
    <citation type="submission" date="2023-07" db="EMBL/GenBank/DDBJ databases">
        <authorList>
            <consortium name="AG Swart"/>
            <person name="Singh M."/>
            <person name="Singh A."/>
            <person name="Seah K."/>
            <person name="Emmerich C."/>
        </authorList>
    </citation>
    <scope>NUCLEOTIDE SEQUENCE</scope>
    <source>
        <strain evidence="9">DP1</strain>
    </source>
</reference>
<dbReference type="PROSITE" id="PS51294">
    <property type="entry name" value="HTH_MYB"/>
    <property type="match status" value="1"/>
</dbReference>
<sequence>MDGDRGFEESRQLSQNSENFNYDTQIRGHQQGRWQIGEHKKFIEALRKYGKDWGKVQQYVGSRSSTQARSHAQKFFQKISKNNNIKADGIMDLINGPVEPGSKIEKMLYEYDDSAEDRSMRRSYRGESQSQSRRDYRREEEKKDQEHTPENSEQNRSEYSGRYKRFAAGNDNVPEERITTRNYEYQQKQPVRETPAPIYVNYQKKIKKNEYLQSKVIEKERDFSILGKYDEAVRKDLERDLNTMSVIIMNYNGPSNLTSEEKLYKMEPIDRSRMNDKQYLSDRYNEILVRSRRKAAELLEVDQQRFRNAETPRRITKEGYLVELKMFSKNGGMHQGQYQEQKLSNSQHYMKNGSAEGGGIYLLYNNQGNNGKPQGRQVPITKQNVQHDFAEPYTNDMRMMKSYSYPQDIREDPLEHRQDHVWGEEDNFEQDFLCNRNENWHPLEEQRNTDMMNRSNSLNPSGFMNNQGLGNLEGEYGSGMPFGGNYPLPSMNQIESMTKNNNYDDYQQYHNE</sequence>